<dbReference type="GO" id="GO:0004197">
    <property type="term" value="F:cysteine-type endopeptidase activity"/>
    <property type="evidence" value="ECO:0007669"/>
    <property type="project" value="InterPro"/>
</dbReference>
<dbReference type="Pfam" id="PF00656">
    <property type="entry name" value="Peptidase_C14"/>
    <property type="match status" value="1"/>
</dbReference>
<proteinExistence type="predicted"/>
<protein>
    <recommendedName>
        <fullName evidence="1">Peptidase C14 caspase domain-containing protein</fullName>
    </recommendedName>
</protein>
<keyword evidence="3" id="KW-1185">Reference proteome</keyword>
<dbReference type="EMBL" id="BOQL01000021">
    <property type="protein sequence ID" value="GIM66980.1"/>
    <property type="molecule type" value="Genomic_DNA"/>
</dbReference>
<dbReference type="GO" id="GO:0006508">
    <property type="term" value="P:proteolysis"/>
    <property type="evidence" value="ECO:0007669"/>
    <property type="project" value="InterPro"/>
</dbReference>
<dbReference type="InterPro" id="IPR050452">
    <property type="entry name" value="Metacaspase"/>
</dbReference>
<dbReference type="Proteomes" id="UP000681340">
    <property type="component" value="Unassembled WGS sequence"/>
</dbReference>
<name>A0A919VRR4_9ACTN</name>
<accession>A0A919VRR4</accession>
<organism evidence="2 3">
    <name type="scientific">Actinoplanes auranticolor</name>
    <dbReference type="NCBI Taxonomy" id="47988"/>
    <lineage>
        <taxon>Bacteria</taxon>
        <taxon>Bacillati</taxon>
        <taxon>Actinomycetota</taxon>
        <taxon>Actinomycetes</taxon>
        <taxon>Micromonosporales</taxon>
        <taxon>Micromonosporaceae</taxon>
        <taxon>Actinoplanes</taxon>
    </lineage>
</organism>
<evidence type="ECO:0000259" key="1">
    <source>
        <dbReference type="Pfam" id="PF00656"/>
    </source>
</evidence>
<dbReference type="PANTHER" id="PTHR48104:SF30">
    <property type="entry name" value="METACASPASE-1"/>
    <property type="match status" value="1"/>
</dbReference>
<dbReference type="AlphaFoldDB" id="A0A919VRR4"/>
<evidence type="ECO:0000313" key="3">
    <source>
        <dbReference type="Proteomes" id="UP000681340"/>
    </source>
</evidence>
<dbReference type="InterPro" id="IPR029030">
    <property type="entry name" value="Caspase-like_dom_sf"/>
</dbReference>
<dbReference type="Gene3D" id="3.40.50.1460">
    <property type="match status" value="1"/>
</dbReference>
<gene>
    <name evidence="2" type="ORF">Aau02nite_25380</name>
</gene>
<reference evidence="2" key="1">
    <citation type="submission" date="2021-03" db="EMBL/GenBank/DDBJ databases">
        <title>Whole genome shotgun sequence of Actinoplanes auranticolor NBRC 12245.</title>
        <authorList>
            <person name="Komaki H."/>
            <person name="Tamura T."/>
        </authorList>
    </citation>
    <scope>NUCLEOTIDE SEQUENCE</scope>
    <source>
        <strain evidence="2">NBRC 12245</strain>
    </source>
</reference>
<feature type="domain" description="Peptidase C14 caspase" evidence="1">
    <location>
        <begin position="11"/>
        <end position="264"/>
    </location>
</feature>
<comment type="caution">
    <text evidence="2">The sequence shown here is derived from an EMBL/GenBank/DDBJ whole genome shotgun (WGS) entry which is preliminary data.</text>
</comment>
<dbReference type="PANTHER" id="PTHR48104">
    <property type="entry name" value="METACASPASE-4"/>
    <property type="match status" value="1"/>
</dbReference>
<dbReference type="InterPro" id="IPR011600">
    <property type="entry name" value="Pept_C14_caspase"/>
</dbReference>
<evidence type="ECO:0000313" key="2">
    <source>
        <dbReference type="EMBL" id="GIM66980.1"/>
    </source>
</evidence>
<sequence length="661" mass="71543">MDGLPNDTRLYALLVGINEYAAPSVPTLRGCVNDIRHARTYLEHHTADGTELRLLVLLDAAATRDAIIEAVRSHLGSAGAADTVLFWFSGHGSEAHVPDSAWFTEPTGLLQTLVCADSRTHGVPDLWDKELSVLLDHVAARAGHVAVVLDSCHSDGATRDVTAPEPGMLTRAVAEAPPRTRDSLIPELTVRAAAPHVPDHVALAAARSFEPAQEARLDRQWRGLFSWALLRALHRRGAAAGYRDLIAAAQTDVERRSGRQVPQLRPLASPLADHAFLNSTLARPGAPMRMRWVRDSWEIDAGAVHGLPVGDGVRVGVRDSSPAREAEVIEVHPERSLVVPLHGWSPSVDDQFPVVLTAVPLPPVAVAVTGDPAGVASLLTAVRTAGPGRQSSLHVRALADSDTGAHQGLHAMVDRDGAMTLTDRDGEQMGRRIPDVRGAGARRAVAVLEHIACWQHVLDLENDVSRLAGAVRIEIVDAEPGDIRAPAMRPGRRPDRDGRHHLRYRRTAGGWEPPEIFVRLHNTSDRRLYCVLLDLNSRFRVDHSLFPGDFIGPGRHGAAVSGRRIRAALPDGMRPEPGIRVRDRLKLIVAERQFSAQPFRLPALGAGPERAAFDAPDLAERLGAVAAFRDLVDAGAGDGTYDWTTDTVSLVTEVPLSRHPH</sequence>
<dbReference type="GO" id="GO:0005737">
    <property type="term" value="C:cytoplasm"/>
    <property type="evidence" value="ECO:0007669"/>
    <property type="project" value="TreeGrafter"/>
</dbReference>
<dbReference type="SUPFAM" id="SSF52129">
    <property type="entry name" value="Caspase-like"/>
    <property type="match status" value="1"/>
</dbReference>